<dbReference type="Gene3D" id="3.20.20.70">
    <property type="entry name" value="Aldolase class I"/>
    <property type="match status" value="1"/>
</dbReference>
<reference evidence="8 9" key="1">
    <citation type="submission" date="2024-09" db="EMBL/GenBank/DDBJ databases">
        <authorList>
            <person name="Ruan L."/>
        </authorList>
    </citation>
    <scope>NUCLEOTIDE SEQUENCE [LARGE SCALE GENOMIC DNA]</scope>
    <source>
        <strain evidence="8 9">D33</strain>
    </source>
</reference>
<gene>
    <name evidence="8" type="primary">hydG</name>
    <name evidence="8" type="ORF">ACE3NQ_28435</name>
</gene>
<accession>A0ABV5BGK4</accession>
<keyword evidence="9" id="KW-1185">Reference proteome</keyword>
<keyword evidence="2" id="KW-0004">4Fe-4S</keyword>
<feature type="domain" description="Radical SAM core" evidence="7">
    <location>
        <begin position="82"/>
        <end position="312"/>
    </location>
</feature>
<evidence type="ECO:0000313" key="8">
    <source>
        <dbReference type="EMBL" id="MFB5684842.1"/>
    </source>
</evidence>
<dbReference type="PROSITE" id="PS51918">
    <property type="entry name" value="RADICAL_SAM"/>
    <property type="match status" value="1"/>
</dbReference>
<evidence type="ECO:0000256" key="4">
    <source>
        <dbReference type="ARBA" id="ARBA00022723"/>
    </source>
</evidence>
<proteinExistence type="predicted"/>
<dbReference type="CDD" id="cd01335">
    <property type="entry name" value="Radical_SAM"/>
    <property type="match status" value="1"/>
</dbReference>
<dbReference type="NCBIfam" id="TIGR03955">
    <property type="entry name" value="rSAM_HydG"/>
    <property type="match status" value="1"/>
</dbReference>
<dbReference type="InterPro" id="IPR010722">
    <property type="entry name" value="BATS_dom"/>
</dbReference>
<dbReference type="InterPro" id="IPR013785">
    <property type="entry name" value="Aldolase_TIM"/>
</dbReference>
<dbReference type="SFLD" id="SFLDG01060">
    <property type="entry name" value="BATS_domain_containing"/>
    <property type="match status" value="1"/>
</dbReference>
<keyword evidence="4" id="KW-0479">Metal-binding</keyword>
<evidence type="ECO:0000256" key="1">
    <source>
        <dbReference type="ARBA" id="ARBA00001966"/>
    </source>
</evidence>
<comment type="caution">
    <text evidence="8">The sequence shown here is derived from an EMBL/GenBank/DDBJ whole genome shotgun (WGS) entry which is preliminary data.</text>
</comment>
<dbReference type="SFLD" id="SFLDG01081">
    <property type="entry name" value="cleavage_of_the_Ca-Cb_bond_in"/>
    <property type="match status" value="1"/>
</dbReference>
<organism evidence="8 9">
    <name type="scientific">Paenibacillus terreus</name>
    <dbReference type="NCBI Taxonomy" id="1387834"/>
    <lineage>
        <taxon>Bacteria</taxon>
        <taxon>Bacillati</taxon>
        <taxon>Bacillota</taxon>
        <taxon>Bacilli</taxon>
        <taxon>Bacillales</taxon>
        <taxon>Paenibacillaceae</taxon>
        <taxon>Paenibacillus</taxon>
    </lineage>
</organism>
<dbReference type="InterPro" id="IPR007197">
    <property type="entry name" value="rSAM"/>
</dbReference>
<dbReference type="SFLD" id="SFLDS00029">
    <property type="entry name" value="Radical_SAM"/>
    <property type="match status" value="1"/>
</dbReference>
<dbReference type="EMBL" id="JBHILM010000049">
    <property type="protein sequence ID" value="MFB5684842.1"/>
    <property type="molecule type" value="Genomic_DNA"/>
</dbReference>
<dbReference type="SUPFAM" id="SSF102114">
    <property type="entry name" value="Radical SAM enzymes"/>
    <property type="match status" value="1"/>
</dbReference>
<evidence type="ECO:0000259" key="7">
    <source>
        <dbReference type="PROSITE" id="PS51918"/>
    </source>
</evidence>
<dbReference type="SFLD" id="SFLDF00319">
    <property type="entry name" value="Fe_hydrogenase_maturase_(HydG"/>
    <property type="match status" value="1"/>
</dbReference>
<dbReference type="Pfam" id="PF04055">
    <property type="entry name" value="Radical_SAM"/>
    <property type="match status" value="1"/>
</dbReference>
<keyword evidence="6" id="KW-0411">Iron-sulfur</keyword>
<sequence>MSKLNERQLADFIQDEQIFEALRYGEEAVADQATVADILEKAKSCKGLSSQEAAVLLHVEDEDTLERMFQVSRGIKEQIYGNRIVLFAPLYISNYCVNNCVYCGYKHSNSEFERSRLSTAEIAEEVKALQSLGHKRLVVEAGEDPRNCSIDYVIDCIRTIYDTKLDNGSIRRVNVNIAATTGEDYRRLAEAEIGTYILFQETYHRPSYRHYHPAGPKRDYDWHTTAMDRAMSAGIDDVGIGVLYGLYDHKYETIAMLKHAEHLEQAFGCGPHTISVPRLRPAENVNLDSYPYLVNDSDFAKIVAVLRMAVPYTGMILSTREDPEFRDRIIKLGISQISAGSATGVGAYSVNRLKEDTPQFTVGDHRSPMEIVKSLCKDGYVPSYCTACYREGRTGDRFMQLVKSGQIHNVCQPNALMTFQEYLLDYADEEMRAIGEQTIRENLERIPREGVRKATEDQLQRIRTGERDLRF</sequence>
<keyword evidence="3" id="KW-0949">S-adenosyl-L-methionine</keyword>
<dbReference type="Pfam" id="PF06968">
    <property type="entry name" value="BATS"/>
    <property type="match status" value="1"/>
</dbReference>
<dbReference type="InterPro" id="IPR034428">
    <property type="entry name" value="ThiH/NoCL/HydG-like"/>
</dbReference>
<dbReference type="InterPro" id="IPR058240">
    <property type="entry name" value="rSAM_sf"/>
</dbReference>
<evidence type="ECO:0000256" key="6">
    <source>
        <dbReference type="ARBA" id="ARBA00023014"/>
    </source>
</evidence>
<dbReference type="RefSeq" id="WP_375528507.1">
    <property type="nucleotide sequence ID" value="NZ_JBHILM010000049.1"/>
</dbReference>
<evidence type="ECO:0000256" key="3">
    <source>
        <dbReference type="ARBA" id="ARBA00022691"/>
    </source>
</evidence>
<dbReference type="Proteomes" id="UP001580407">
    <property type="component" value="Unassembled WGS sequence"/>
</dbReference>
<dbReference type="PANTHER" id="PTHR43583">
    <property type="entry name" value="2-IMINOACETATE SYNTHASE"/>
    <property type="match status" value="1"/>
</dbReference>
<keyword evidence="5" id="KW-0408">Iron</keyword>
<name>A0ABV5BGK4_9BACL</name>
<evidence type="ECO:0000256" key="5">
    <source>
        <dbReference type="ARBA" id="ARBA00023004"/>
    </source>
</evidence>
<evidence type="ECO:0000256" key="2">
    <source>
        <dbReference type="ARBA" id="ARBA00022485"/>
    </source>
</evidence>
<evidence type="ECO:0000313" key="9">
    <source>
        <dbReference type="Proteomes" id="UP001580407"/>
    </source>
</evidence>
<protein>
    <submittedName>
        <fullName evidence="8">[FeFe] hydrogenase H-cluster radical SAM maturase HydG</fullName>
    </submittedName>
</protein>
<dbReference type="InterPro" id="IPR024007">
    <property type="entry name" value="FeFe-hyd_mat_HydG"/>
</dbReference>
<dbReference type="SMART" id="SM00876">
    <property type="entry name" value="BATS"/>
    <property type="match status" value="1"/>
</dbReference>
<dbReference type="PANTHER" id="PTHR43583:SF2">
    <property type="entry name" value="THIAZOLE BIOSYNTHESIS PROTEIN"/>
    <property type="match status" value="1"/>
</dbReference>
<comment type="cofactor">
    <cofactor evidence="1">
        <name>[4Fe-4S] cluster</name>
        <dbReference type="ChEBI" id="CHEBI:49883"/>
    </cofactor>
</comment>